<dbReference type="EMBL" id="LAZR01018824">
    <property type="protein sequence ID" value="KKL94838.1"/>
    <property type="molecule type" value="Genomic_DNA"/>
</dbReference>
<reference evidence="1" key="1">
    <citation type="journal article" date="2015" name="Nature">
        <title>Complex archaea that bridge the gap between prokaryotes and eukaryotes.</title>
        <authorList>
            <person name="Spang A."/>
            <person name="Saw J.H."/>
            <person name="Jorgensen S.L."/>
            <person name="Zaremba-Niedzwiedzka K."/>
            <person name="Martijn J."/>
            <person name="Lind A.E."/>
            <person name="van Eijk R."/>
            <person name="Schleper C."/>
            <person name="Guy L."/>
            <person name="Ettema T.J."/>
        </authorList>
    </citation>
    <scope>NUCLEOTIDE SEQUENCE</scope>
</reference>
<sequence>MVTDSMFLRLAGGNVADPTLTDNKVSAHTFIALLQMWKHGDITKAQLVAAEDFTHIDDSADLDSLKAWYLAADVAGLGSVFFNVLESRIIMARDKRNADGTVNMDGKFGFAVKATFIGGA</sequence>
<protein>
    <submittedName>
        <fullName evidence="1">Uncharacterized protein</fullName>
    </submittedName>
</protein>
<evidence type="ECO:0000313" key="1">
    <source>
        <dbReference type="EMBL" id="KKL94838.1"/>
    </source>
</evidence>
<dbReference type="AlphaFoldDB" id="A0A0F9G823"/>
<comment type="caution">
    <text evidence="1">The sequence shown here is derived from an EMBL/GenBank/DDBJ whole genome shotgun (WGS) entry which is preliminary data.</text>
</comment>
<organism evidence="1">
    <name type="scientific">marine sediment metagenome</name>
    <dbReference type="NCBI Taxonomy" id="412755"/>
    <lineage>
        <taxon>unclassified sequences</taxon>
        <taxon>metagenomes</taxon>
        <taxon>ecological metagenomes</taxon>
    </lineage>
</organism>
<proteinExistence type="predicted"/>
<feature type="non-terminal residue" evidence="1">
    <location>
        <position position="120"/>
    </location>
</feature>
<name>A0A0F9G823_9ZZZZ</name>
<accession>A0A0F9G823</accession>
<gene>
    <name evidence="1" type="ORF">LCGC14_1860690</name>
</gene>